<evidence type="ECO:0000256" key="5">
    <source>
        <dbReference type="ARBA" id="ARBA00022989"/>
    </source>
</evidence>
<dbReference type="AlphaFoldDB" id="A0A158M858"/>
<evidence type="ECO:0000259" key="10">
    <source>
        <dbReference type="PROSITE" id="PS50887"/>
    </source>
</evidence>
<dbReference type="InterPro" id="IPR033479">
    <property type="entry name" value="dCache_1"/>
</dbReference>
<evidence type="ECO:0000256" key="1">
    <source>
        <dbReference type="ARBA" id="ARBA00004651"/>
    </source>
</evidence>
<proteinExistence type="predicted"/>
<reference evidence="11 12" key="1">
    <citation type="submission" date="2014-03" db="EMBL/GenBank/DDBJ databases">
        <title>Genome sequence of Bordetella holmseii.</title>
        <authorList>
            <person name="Harvill E."/>
            <person name="Goodfield L.L."/>
            <person name="Ivanov Y."/>
            <person name="Meyer J.A."/>
            <person name="Newth C."/>
            <person name="Cassiday P."/>
            <person name="Tondella M.L."/>
            <person name="Liao P."/>
            <person name="Zimmerman J."/>
            <person name="Meert K."/>
            <person name="Wessel D."/>
            <person name="Berger J."/>
            <person name="Dean J.M."/>
            <person name="Holubkov R."/>
            <person name="Burr J."/>
            <person name="Liu T."/>
            <person name="Brinkac L.M."/>
            <person name="Sanka R."/>
            <person name="Kim M."/>
            <person name="Losada L."/>
        </authorList>
    </citation>
    <scope>NUCLEOTIDE SEQUENCE [LARGE SCALE GENOMIC DNA]</scope>
    <source>
        <strain evidence="11 12">CDC-H585-BH</strain>
    </source>
</reference>
<organism evidence="11 12">
    <name type="scientific">Bordetella holmesii CDC-H585-BH</name>
    <dbReference type="NCBI Taxonomy" id="1331206"/>
    <lineage>
        <taxon>Bacteria</taxon>
        <taxon>Pseudomonadati</taxon>
        <taxon>Pseudomonadota</taxon>
        <taxon>Betaproteobacteria</taxon>
        <taxon>Burkholderiales</taxon>
        <taxon>Alcaligenaceae</taxon>
        <taxon>Bordetella</taxon>
    </lineage>
</organism>
<feature type="transmembrane region" description="Helical" evidence="8">
    <location>
        <begin position="283"/>
        <end position="306"/>
    </location>
</feature>
<dbReference type="Pfam" id="PF02743">
    <property type="entry name" value="dCache_1"/>
    <property type="match status" value="1"/>
</dbReference>
<dbReference type="Gene3D" id="3.30.450.20">
    <property type="entry name" value="PAS domain"/>
    <property type="match status" value="1"/>
</dbReference>
<dbReference type="STRING" id="35814.BBB42_11810"/>
<protein>
    <recommendedName>
        <fullName evidence="2">diguanylate cyclase</fullName>
        <ecNumber evidence="2">2.7.7.65</ecNumber>
    </recommendedName>
</protein>
<dbReference type="InterPro" id="IPR029787">
    <property type="entry name" value="Nucleotide_cyclase"/>
</dbReference>
<evidence type="ECO:0000256" key="7">
    <source>
        <dbReference type="ARBA" id="ARBA00034247"/>
    </source>
</evidence>
<evidence type="ECO:0000256" key="3">
    <source>
        <dbReference type="ARBA" id="ARBA00022475"/>
    </source>
</evidence>
<keyword evidence="3" id="KW-1003">Cell membrane</keyword>
<dbReference type="EC" id="2.7.7.65" evidence="2"/>
<dbReference type="CDD" id="cd01949">
    <property type="entry name" value="GGDEF"/>
    <property type="match status" value="1"/>
</dbReference>
<keyword evidence="9" id="KW-0732">Signal</keyword>
<feature type="signal peptide" evidence="9">
    <location>
        <begin position="1"/>
        <end position="25"/>
    </location>
</feature>
<comment type="catalytic activity">
    <reaction evidence="7">
        <text>2 GTP = 3',3'-c-di-GMP + 2 diphosphate</text>
        <dbReference type="Rhea" id="RHEA:24898"/>
        <dbReference type="ChEBI" id="CHEBI:33019"/>
        <dbReference type="ChEBI" id="CHEBI:37565"/>
        <dbReference type="ChEBI" id="CHEBI:58805"/>
        <dbReference type="EC" id="2.7.7.65"/>
    </reaction>
</comment>
<dbReference type="SUPFAM" id="SSF55073">
    <property type="entry name" value="Nucleotide cyclase"/>
    <property type="match status" value="1"/>
</dbReference>
<dbReference type="Pfam" id="PF00990">
    <property type="entry name" value="GGDEF"/>
    <property type="match status" value="1"/>
</dbReference>
<dbReference type="SMART" id="SM00267">
    <property type="entry name" value="GGDEF"/>
    <property type="match status" value="1"/>
</dbReference>
<dbReference type="InterPro" id="IPR000160">
    <property type="entry name" value="GGDEF_dom"/>
</dbReference>
<evidence type="ECO:0000256" key="8">
    <source>
        <dbReference type="SAM" id="Phobius"/>
    </source>
</evidence>
<dbReference type="PANTHER" id="PTHR45138:SF9">
    <property type="entry name" value="DIGUANYLATE CYCLASE DGCM-RELATED"/>
    <property type="match status" value="1"/>
</dbReference>
<dbReference type="SUPFAM" id="SSF103190">
    <property type="entry name" value="Sensory domain-like"/>
    <property type="match status" value="1"/>
</dbReference>
<dbReference type="CDD" id="cd18774">
    <property type="entry name" value="PDC2_HK_sensor"/>
    <property type="match status" value="1"/>
</dbReference>
<evidence type="ECO:0000313" key="12">
    <source>
        <dbReference type="Proteomes" id="UP000026682"/>
    </source>
</evidence>
<dbReference type="RefSeq" id="WP_235201922.1">
    <property type="nucleotide sequence ID" value="NZ_JFZZ01000040.1"/>
</dbReference>
<feature type="chain" id="PRO_5007628716" description="diguanylate cyclase" evidence="9">
    <location>
        <begin position="26"/>
        <end position="523"/>
    </location>
</feature>
<gene>
    <name evidence="11" type="ORF">L497_1697</name>
</gene>
<evidence type="ECO:0000256" key="6">
    <source>
        <dbReference type="ARBA" id="ARBA00023136"/>
    </source>
</evidence>
<dbReference type="Gene3D" id="3.30.70.270">
    <property type="match status" value="1"/>
</dbReference>
<dbReference type="InterPro" id="IPR050469">
    <property type="entry name" value="Diguanylate_Cyclase"/>
</dbReference>
<dbReference type="PANTHER" id="PTHR45138">
    <property type="entry name" value="REGULATORY COMPONENTS OF SENSORY TRANSDUCTION SYSTEM"/>
    <property type="match status" value="1"/>
</dbReference>
<keyword evidence="5 8" id="KW-1133">Transmembrane helix</keyword>
<dbReference type="PROSITE" id="PS50887">
    <property type="entry name" value="GGDEF"/>
    <property type="match status" value="1"/>
</dbReference>
<dbReference type="PATRIC" id="fig|1331206.3.peg.880"/>
<evidence type="ECO:0000256" key="2">
    <source>
        <dbReference type="ARBA" id="ARBA00012528"/>
    </source>
</evidence>
<evidence type="ECO:0000313" key="11">
    <source>
        <dbReference type="EMBL" id="KAK96491.1"/>
    </source>
</evidence>
<dbReference type="InterPro" id="IPR029151">
    <property type="entry name" value="Sensor-like_sf"/>
</dbReference>
<dbReference type="NCBIfam" id="TIGR00254">
    <property type="entry name" value="GGDEF"/>
    <property type="match status" value="1"/>
</dbReference>
<dbReference type="GO" id="GO:1902201">
    <property type="term" value="P:negative regulation of bacterial-type flagellum-dependent cell motility"/>
    <property type="evidence" value="ECO:0007669"/>
    <property type="project" value="TreeGrafter"/>
</dbReference>
<dbReference type="GO" id="GO:0052621">
    <property type="term" value="F:diguanylate cyclase activity"/>
    <property type="evidence" value="ECO:0007669"/>
    <property type="project" value="UniProtKB-EC"/>
</dbReference>
<comment type="subcellular location">
    <subcellularLocation>
        <location evidence="1">Cell membrane</location>
        <topology evidence="1">Multi-pass membrane protein</topology>
    </subcellularLocation>
</comment>
<evidence type="ECO:0000256" key="4">
    <source>
        <dbReference type="ARBA" id="ARBA00022692"/>
    </source>
</evidence>
<dbReference type="FunFam" id="3.30.70.270:FF:000001">
    <property type="entry name" value="Diguanylate cyclase domain protein"/>
    <property type="match status" value="1"/>
</dbReference>
<dbReference type="GO" id="GO:0043709">
    <property type="term" value="P:cell adhesion involved in single-species biofilm formation"/>
    <property type="evidence" value="ECO:0007669"/>
    <property type="project" value="TreeGrafter"/>
</dbReference>
<dbReference type="InterPro" id="IPR043128">
    <property type="entry name" value="Rev_trsase/Diguanyl_cyclase"/>
</dbReference>
<keyword evidence="4 8" id="KW-0812">Transmembrane</keyword>
<dbReference type="GO" id="GO:0005886">
    <property type="term" value="C:plasma membrane"/>
    <property type="evidence" value="ECO:0007669"/>
    <property type="project" value="UniProtKB-SubCell"/>
</dbReference>
<accession>A0A158M858</accession>
<sequence length="523" mass="56276">MRRSKIRLLYLIVALAMLSSAVAFATALGLAYAVQREHLMAQALSANQAYAAKFAEAIDIYVGSVQRQLRSSARRLPALMQQPDALQAEASRLAELADGESVAAIADKDDKVIAYATLTPDAASNPGTLAGLEIGDRQSRDNVSAVYLTAAEKMAVALTEPIRGPAGEYLGLVGLSTLVHKDNQLSRLVGNHSRADGFYAYVVDGTGTIIAHQDPRRVGSSERHNEAVESLLRKERGARAIVNTRGELYLAGYAPVATADWGVVVQSPQTIITTPQRTLLARAALYSLPIALIIFFAVCALAYGIARPLGKLANILRSTDLAHPQPASHISSNWYFEAQQLGEAVDITLAEYRQRLSSLDAETLADPMTGLLNRRGLAREMGRLQANRQPFAALALDLDHFKRVNDTFGHAAGDEVLKALANLTRTTIRQQDCAFRVGGEEYLVLMPGADMPRAQALAERLRAAVQATHMPGGVGHVTVSIGVALWQAHGDAQVVLAHADQALYEAKRKGRNRVTAHTGGKAF</sequence>
<feature type="domain" description="GGDEF" evidence="10">
    <location>
        <begin position="389"/>
        <end position="519"/>
    </location>
</feature>
<dbReference type="Proteomes" id="UP000026682">
    <property type="component" value="Unassembled WGS sequence"/>
</dbReference>
<name>A0A158M858_9BORD</name>
<evidence type="ECO:0000256" key="9">
    <source>
        <dbReference type="SAM" id="SignalP"/>
    </source>
</evidence>
<dbReference type="EMBL" id="JFZZ01000040">
    <property type="protein sequence ID" value="KAK96491.1"/>
    <property type="molecule type" value="Genomic_DNA"/>
</dbReference>
<comment type="caution">
    <text evidence="11">The sequence shown here is derived from an EMBL/GenBank/DDBJ whole genome shotgun (WGS) entry which is preliminary data.</text>
</comment>
<keyword evidence="6 8" id="KW-0472">Membrane</keyword>